<feature type="domain" description="SnoaL-like" evidence="1">
    <location>
        <begin position="6"/>
        <end position="107"/>
    </location>
</feature>
<dbReference type="GO" id="GO:0016853">
    <property type="term" value="F:isomerase activity"/>
    <property type="evidence" value="ECO:0007669"/>
    <property type="project" value="UniProtKB-KW"/>
</dbReference>
<protein>
    <submittedName>
        <fullName evidence="2">Ketosteroid isomerase-like protein</fullName>
    </submittedName>
</protein>
<dbReference type="AlphaFoldDB" id="A0A4R7W2U6"/>
<name>A0A4R7W2U6_9PSEU</name>
<comment type="caution">
    <text evidence="2">The sequence shown here is derived from an EMBL/GenBank/DDBJ whole genome shotgun (WGS) entry which is preliminary data.</text>
</comment>
<evidence type="ECO:0000313" key="3">
    <source>
        <dbReference type="Proteomes" id="UP000294927"/>
    </source>
</evidence>
<proteinExistence type="predicted"/>
<reference evidence="2 3" key="1">
    <citation type="submission" date="2019-03" db="EMBL/GenBank/DDBJ databases">
        <title>Genomic Encyclopedia of Archaeal and Bacterial Type Strains, Phase II (KMG-II): from individual species to whole genera.</title>
        <authorList>
            <person name="Goeker M."/>
        </authorList>
    </citation>
    <scope>NUCLEOTIDE SEQUENCE [LARGE SCALE GENOMIC DNA]</scope>
    <source>
        <strain evidence="2 3">DSM 45499</strain>
    </source>
</reference>
<dbReference type="InterPro" id="IPR037401">
    <property type="entry name" value="SnoaL-like"/>
</dbReference>
<evidence type="ECO:0000313" key="2">
    <source>
        <dbReference type="EMBL" id="TDV56209.1"/>
    </source>
</evidence>
<dbReference type="EMBL" id="SOCP01000002">
    <property type="protein sequence ID" value="TDV56209.1"/>
    <property type="molecule type" value="Genomic_DNA"/>
</dbReference>
<evidence type="ECO:0000259" key="1">
    <source>
        <dbReference type="Pfam" id="PF12680"/>
    </source>
</evidence>
<sequence length="128" mass="14534">MSQDTVDRYFATMNGEQWDEFATLWTEDALLTPVGARPRTGPKEITAFYSGLFTPWQTHWDQPTRTHVADDGSIATAVTFTGRTTRGLEVSFDAVDLFEFQGGLISRLSNFYDLLHVRRLLETEPATR</sequence>
<dbReference type="SUPFAM" id="SSF54427">
    <property type="entry name" value="NTF2-like"/>
    <property type="match status" value="1"/>
</dbReference>
<organism evidence="2 3">
    <name type="scientific">Actinophytocola oryzae</name>
    <dbReference type="NCBI Taxonomy" id="502181"/>
    <lineage>
        <taxon>Bacteria</taxon>
        <taxon>Bacillati</taxon>
        <taxon>Actinomycetota</taxon>
        <taxon>Actinomycetes</taxon>
        <taxon>Pseudonocardiales</taxon>
        <taxon>Pseudonocardiaceae</taxon>
    </lineage>
</organism>
<dbReference type="RefSeq" id="WP_133901475.1">
    <property type="nucleotide sequence ID" value="NZ_SOCP01000002.1"/>
</dbReference>
<keyword evidence="2" id="KW-0413">Isomerase</keyword>
<dbReference type="Pfam" id="PF12680">
    <property type="entry name" value="SnoaL_2"/>
    <property type="match status" value="1"/>
</dbReference>
<accession>A0A4R7W2U6</accession>
<gene>
    <name evidence="2" type="ORF">CLV71_102275</name>
</gene>
<dbReference type="Gene3D" id="3.10.450.50">
    <property type="match status" value="1"/>
</dbReference>
<dbReference type="InterPro" id="IPR032710">
    <property type="entry name" value="NTF2-like_dom_sf"/>
</dbReference>
<keyword evidence="3" id="KW-1185">Reference proteome</keyword>
<dbReference type="OrthoDB" id="3573904at2"/>
<dbReference type="Proteomes" id="UP000294927">
    <property type="component" value="Unassembled WGS sequence"/>
</dbReference>